<reference evidence="2" key="1">
    <citation type="journal article" date="2020" name="mSystems">
        <title>Genome- and Community-Level Interaction Insights into Carbon Utilization and Element Cycling Functions of Hydrothermarchaeota in Hydrothermal Sediment.</title>
        <authorList>
            <person name="Zhou Z."/>
            <person name="Liu Y."/>
            <person name="Xu W."/>
            <person name="Pan J."/>
            <person name="Luo Z.H."/>
            <person name="Li M."/>
        </authorList>
    </citation>
    <scope>NUCLEOTIDE SEQUENCE [LARGE SCALE GENOMIC DNA]</scope>
    <source>
        <strain evidence="2">SpSt-1182</strain>
    </source>
</reference>
<evidence type="ECO:0000256" key="1">
    <source>
        <dbReference type="SAM" id="MobiDB-lite"/>
    </source>
</evidence>
<dbReference type="InterPro" id="IPR021457">
    <property type="entry name" value="DUF3108"/>
</dbReference>
<organism evidence="2">
    <name type="scientific">candidate division WOR-3 bacterium</name>
    <dbReference type="NCBI Taxonomy" id="2052148"/>
    <lineage>
        <taxon>Bacteria</taxon>
        <taxon>Bacteria division WOR-3</taxon>
    </lineage>
</organism>
<protein>
    <submittedName>
        <fullName evidence="2">DUF3108 domain-containing protein</fullName>
    </submittedName>
</protein>
<feature type="region of interest" description="Disordered" evidence="1">
    <location>
        <begin position="1"/>
        <end position="23"/>
    </location>
</feature>
<dbReference type="EMBL" id="DSBX01000325">
    <property type="protein sequence ID" value="HDR00296.1"/>
    <property type="molecule type" value="Genomic_DNA"/>
</dbReference>
<gene>
    <name evidence="2" type="ORF">ENN51_08455</name>
</gene>
<comment type="caution">
    <text evidence="2">The sequence shown here is derived from an EMBL/GenBank/DDBJ whole genome shotgun (WGS) entry which is preliminary data.</text>
</comment>
<evidence type="ECO:0000313" key="2">
    <source>
        <dbReference type="EMBL" id="HDR00296.1"/>
    </source>
</evidence>
<proteinExistence type="predicted"/>
<sequence length="265" mass="28769">MAVLAPGHETLNDAAPGRAPERSKMPRTLLTIAVLLAVAGCPKPAAGPELDPPEWAATEITQLRVIAGGDTVGDHIIQLHRVEHDGVPALNIITETMAGTADHITHDSAWVLVRLPNLRPVHSARRISNPEMDMTFELVYGREQVRVTALGPDGPEGLDLPFGPLDFDNEQVTTLIRALPLEPDEPFGFNIIIGAVGMKVPAELELIGNETVEVPVGTFECRRVRLTIAGQSVDIWYELDGLRRLVRYEAPVAELVMELVASVVN</sequence>
<accession>A0A7V0XG50</accession>
<dbReference type="AlphaFoldDB" id="A0A7V0XG50"/>
<dbReference type="Pfam" id="PF11306">
    <property type="entry name" value="DUF3108"/>
    <property type="match status" value="1"/>
</dbReference>
<name>A0A7V0XG50_UNCW3</name>
<dbReference type="Proteomes" id="UP000885672">
    <property type="component" value="Unassembled WGS sequence"/>
</dbReference>